<organism evidence="1 2">
    <name type="scientific">Fibrella aestuarina BUZ 2</name>
    <dbReference type="NCBI Taxonomy" id="1166018"/>
    <lineage>
        <taxon>Bacteria</taxon>
        <taxon>Pseudomonadati</taxon>
        <taxon>Bacteroidota</taxon>
        <taxon>Cytophagia</taxon>
        <taxon>Cytophagales</taxon>
        <taxon>Spirosomataceae</taxon>
        <taxon>Fibrella</taxon>
    </lineage>
</organism>
<reference evidence="1 2" key="1">
    <citation type="journal article" date="2012" name="J. Bacteriol.">
        <title>Genome Sequence of Fibrella aestuarina BUZ 2T, a Filamentous Marine Bacterium.</title>
        <authorList>
            <person name="Filippini M."/>
            <person name="Qi W."/>
            <person name="Blom J."/>
            <person name="Goesmann A."/>
            <person name="Smits T.H."/>
            <person name="Bagheri H.C."/>
        </authorList>
    </citation>
    <scope>NUCLEOTIDE SEQUENCE [LARGE SCALE GENOMIC DNA]</scope>
    <source>
        <strain evidence="2">BUZ 2T</strain>
    </source>
</reference>
<evidence type="ECO:0000313" key="1">
    <source>
        <dbReference type="EMBL" id="CCH02476.1"/>
    </source>
</evidence>
<dbReference type="EMBL" id="HE796683">
    <property type="protein sequence ID" value="CCH02476.1"/>
    <property type="molecule type" value="Genomic_DNA"/>
</dbReference>
<dbReference type="KEGG" id="fae:FAES_4477"/>
<gene>
    <name evidence="1" type="ORF">FAES_4477</name>
</gene>
<evidence type="ECO:0000313" key="2">
    <source>
        <dbReference type="Proteomes" id="UP000011058"/>
    </source>
</evidence>
<name>I0KEC3_9BACT</name>
<dbReference type="STRING" id="1166018.FAES_4477"/>
<dbReference type="AlphaFoldDB" id="I0KEC3"/>
<proteinExistence type="predicted"/>
<dbReference type="Proteomes" id="UP000011058">
    <property type="component" value="Chromosome"/>
</dbReference>
<dbReference type="eggNOG" id="COG3209">
    <property type="taxonomic scope" value="Bacteria"/>
</dbReference>
<protein>
    <recommendedName>
        <fullName evidence="3">YD repeat-containing protein</fullName>
    </recommendedName>
</protein>
<keyword evidence="2" id="KW-1185">Reference proteome</keyword>
<dbReference type="HOGENOM" id="CLU_1041085_0_0_10"/>
<dbReference type="PROSITE" id="PS51257">
    <property type="entry name" value="PROKAR_LIPOPROTEIN"/>
    <property type="match status" value="1"/>
</dbReference>
<accession>I0KEC3</accession>
<sequence>MCDPCMKQIQWLSVMVVAIIGLAGCQPRSVDPAQEVDRRLARVRWFIDETSTRPLTEDRYVYDQNGRLAKLENWGHDKGGELSVTRYQTYTYDSTGRLQKRNDYSRLLQSEPWRSGREWVYTYPSPDRMIESDYFIDNQTPPTNWRHLVSYVHTDYNRDKQPIQVAYYTREGQLNARVVNTYESGKLVREEYQQPVGTVSSYKVYHYDGTSVRVDSYAPAYRPGKVEERQQTLDSKGRVISDVITLSENLNWEPYSGPKVVRYEYVR</sequence>
<evidence type="ECO:0008006" key="3">
    <source>
        <dbReference type="Google" id="ProtNLM"/>
    </source>
</evidence>